<dbReference type="Pfam" id="PF13237">
    <property type="entry name" value="Fer4_10"/>
    <property type="match status" value="1"/>
</dbReference>
<dbReference type="Gene3D" id="3.40.50.11540">
    <property type="entry name" value="NADH-ubiquinone oxidoreductase 51kDa subunit"/>
    <property type="match status" value="1"/>
</dbReference>
<feature type="binding site" evidence="8">
    <location>
        <position position="378"/>
    </location>
    <ligand>
        <name>[4Fe-4S] cluster</name>
        <dbReference type="ChEBI" id="CHEBI:49883"/>
        <label>1</label>
    </ligand>
</feature>
<dbReference type="InterPro" id="IPR019554">
    <property type="entry name" value="Soluble_ligand-bd"/>
</dbReference>
<keyword evidence="1 8" id="KW-0813">Transport</keyword>
<dbReference type="AlphaFoldDB" id="A0A1F7F1H1"/>
<dbReference type="GO" id="GO:0046872">
    <property type="term" value="F:metal ion binding"/>
    <property type="evidence" value="ECO:0007669"/>
    <property type="project" value="UniProtKB-KW"/>
</dbReference>
<dbReference type="PANTHER" id="PTHR43034:SF2">
    <property type="entry name" value="ION-TRANSLOCATING OXIDOREDUCTASE COMPLEX SUBUNIT C"/>
    <property type="match status" value="1"/>
</dbReference>
<dbReference type="PROSITE" id="PS51379">
    <property type="entry name" value="4FE4S_FER_2"/>
    <property type="match status" value="2"/>
</dbReference>
<reference evidence="10 11" key="1">
    <citation type="journal article" date="2016" name="Nat. Commun.">
        <title>Thousands of microbial genomes shed light on interconnected biogeochemical processes in an aquifer system.</title>
        <authorList>
            <person name="Anantharaman K."/>
            <person name="Brown C.T."/>
            <person name="Hug L.A."/>
            <person name="Sharon I."/>
            <person name="Castelle C.J."/>
            <person name="Probst A.J."/>
            <person name="Thomas B.C."/>
            <person name="Singh A."/>
            <person name="Wilkins M.J."/>
            <person name="Karaoz U."/>
            <person name="Brodie E.L."/>
            <person name="Williams K.H."/>
            <person name="Hubbard S.S."/>
            <person name="Banfield J.F."/>
        </authorList>
    </citation>
    <scope>NUCLEOTIDE SEQUENCE [LARGE SCALE GENOMIC DNA]</scope>
</reference>
<comment type="similarity">
    <text evidence="8">Belongs to the 4Fe4S bacterial-type ferredoxin family. RnfC subfamily.</text>
</comment>
<dbReference type="Pfam" id="PF13375">
    <property type="entry name" value="RnfC_N"/>
    <property type="match status" value="1"/>
</dbReference>
<dbReference type="GO" id="GO:0051539">
    <property type="term" value="F:4 iron, 4 sulfur cluster binding"/>
    <property type="evidence" value="ECO:0007669"/>
    <property type="project" value="UniProtKB-KW"/>
</dbReference>
<dbReference type="InterPro" id="IPR010208">
    <property type="entry name" value="Ion_transpt_RnfC/RsxC"/>
</dbReference>
<evidence type="ECO:0000256" key="3">
    <source>
        <dbReference type="ARBA" id="ARBA00022723"/>
    </source>
</evidence>
<accession>A0A1F7F1H1</accession>
<evidence type="ECO:0000256" key="7">
    <source>
        <dbReference type="ARBA" id="ARBA00023014"/>
    </source>
</evidence>
<evidence type="ECO:0000256" key="1">
    <source>
        <dbReference type="ARBA" id="ARBA00022448"/>
    </source>
</evidence>
<keyword evidence="3 8" id="KW-0479">Metal-binding</keyword>
<dbReference type="NCBIfam" id="TIGR01945">
    <property type="entry name" value="rnfC"/>
    <property type="match status" value="1"/>
</dbReference>
<dbReference type="Gene3D" id="3.10.20.600">
    <property type="match status" value="1"/>
</dbReference>
<organism evidence="10 11">
    <name type="scientific">Candidatus Raymondbacteria bacterium RIFOXYD12_FULL_49_13</name>
    <dbReference type="NCBI Taxonomy" id="1817890"/>
    <lineage>
        <taxon>Bacteria</taxon>
        <taxon>Raymondiibacteriota</taxon>
    </lineage>
</organism>
<evidence type="ECO:0000256" key="8">
    <source>
        <dbReference type="HAMAP-Rule" id="MF_00461"/>
    </source>
</evidence>
<dbReference type="HAMAP" id="MF_00461">
    <property type="entry name" value="RsxC_RnfC"/>
    <property type="match status" value="1"/>
</dbReference>
<dbReference type="Pfam" id="PF10531">
    <property type="entry name" value="SLBB"/>
    <property type="match status" value="1"/>
</dbReference>
<dbReference type="InterPro" id="IPR017900">
    <property type="entry name" value="4Fe4S_Fe_S_CS"/>
</dbReference>
<dbReference type="NCBIfam" id="NF003454">
    <property type="entry name" value="PRK05035.1"/>
    <property type="match status" value="1"/>
</dbReference>
<comment type="subunit">
    <text evidence="8">The complex is composed of six subunits: RnfA, RnfB, RnfC, RnfD, RnfE and RnfG.</text>
</comment>
<feature type="binding site" evidence="8">
    <location>
        <position position="411"/>
    </location>
    <ligand>
        <name>[4Fe-4S] cluster</name>
        <dbReference type="ChEBI" id="CHEBI:49883"/>
        <label>2</label>
    </ligand>
</feature>
<feature type="domain" description="4Fe-4S ferredoxin-type" evidence="9">
    <location>
        <begin position="400"/>
        <end position="431"/>
    </location>
</feature>
<comment type="caution">
    <text evidence="10">The sequence shown here is derived from an EMBL/GenBank/DDBJ whole genome shotgun (WGS) entry which is preliminary data.</text>
</comment>
<dbReference type="InterPro" id="IPR017896">
    <property type="entry name" value="4Fe4S_Fe-S-bd"/>
</dbReference>
<evidence type="ECO:0000256" key="5">
    <source>
        <dbReference type="ARBA" id="ARBA00022982"/>
    </source>
</evidence>
<feature type="binding site" evidence="8">
    <location>
        <position position="414"/>
    </location>
    <ligand>
        <name>[4Fe-4S] cluster</name>
        <dbReference type="ChEBI" id="CHEBI:49883"/>
        <label>2</label>
    </ligand>
</feature>
<feature type="binding site" evidence="8">
    <location>
        <position position="382"/>
    </location>
    <ligand>
        <name>[4Fe-4S] cluster</name>
        <dbReference type="ChEBI" id="CHEBI:49883"/>
        <label>2</label>
    </ligand>
</feature>
<gene>
    <name evidence="8" type="primary">rnfC</name>
    <name evidence="10" type="ORF">A2519_10590</name>
</gene>
<evidence type="ECO:0000256" key="6">
    <source>
        <dbReference type="ARBA" id="ARBA00023004"/>
    </source>
</evidence>
<dbReference type="SUPFAM" id="SSF142019">
    <property type="entry name" value="Nqo1 FMN-binding domain-like"/>
    <property type="match status" value="1"/>
</dbReference>
<comment type="cofactor">
    <cofactor evidence="8">
        <name>[4Fe-4S] cluster</name>
        <dbReference type="ChEBI" id="CHEBI:49883"/>
    </cofactor>
    <text evidence="8">Binds 2 [4Fe-4S] clusters per subunit.</text>
</comment>
<dbReference type="GO" id="GO:0009055">
    <property type="term" value="F:electron transfer activity"/>
    <property type="evidence" value="ECO:0007669"/>
    <property type="project" value="InterPro"/>
</dbReference>
<protein>
    <recommendedName>
        <fullName evidence="8">Ion-translocating oxidoreductase complex subunit C</fullName>
        <ecNumber evidence="8">7.-.-.-</ecNumber>
    </recommendedName>
    <alternativeName>
        <fullName evidence="8">Rnf electron transport complex subunit C</fullName>
    </alternativeName>
</protein>
<name>A0A1F7F1H1_UNCRA</name>
<dbReference type="Gene3D" id="3.30.70.20">
    <property type="match status" value="1"/>
</dbReference>
<dbReference type="GO" id="GO:0005886">
    <property type="term" value="C:plasma membrane"/>
    <property type="evidence" value="ECO:0007669"/>
    <property type="project" value="UniProtKB-SubCell"/>
</dbReference>
<feature type="binding site" evidence="8">
    <location>
        <position position="372"/>
    </location>
    <ligand>
        <name>[4Fe-4S] cluster</name>
        <dbReference type="ChEBI" id="CHEBI:49883"/>
        <label>1</label>
    </ligand>
</feature>
<dbReference type="PROSITE" id="PS00198">
    <property type="entry name" value="4FE4S_FER_1"/>
    <property type="match status" value="1"/>
</dbReference>
<sequence>MAHLVRSSKTFYGGVHPAEYKGASEHLPIEILPLPHKVVLPLSQHLGAPSAPCVKVSDTVKTGQKIADAAGFISVPLHASITGTVTAIGAFPHPNGRRMEAIVIEGNGTDEKEPAMSMHDPLSLDNSPLKQAVIAAGIVGLGGAAFPTHVKLSPPKEKTLDLLIINGCECEPYLTCDNRIMIEQADRIVEGIRLLKKILCLKKAVVGIENNKPEAAQSLAKASAADPEISVIVIKTKYPQGGEKQLIKSLTGREVPPPPALPMDAGVVVHNVATCIAVRDAVVDGTPCYQRVLTVSGDAIATPKNLLVRNGTLLSDIIAFCGGTAPNLKKVVIGGPMMGIAAVTIDVPVLKATSGLLFLSEKCAISYAESSCIRCGSCVRACPMGLAPSTLCGLVKKRRWDSLKEEGALECIECGSCAYSCPARIPLVQYIKIGKAELNARARKK</sequence>
<comment type="subcellular location">
    <subcellularLocation>
        <location evidence="8">Cell membrane</location>
        <topology evidence="8">Peripheral membrane protein</topology>
    </subcellularLocation>
</comment>
<comment type="function">
    <text evidence="8">Part of a membrane-bound complex that couples electron transfer with translocation of ions across the membrane.</text>
</comment>
<dbReference type="Proteomes" id="UP000179243">
    <property type="component" value="Unassembled WGS sequence"/>
</dbReference>
<keyword evidence="7 8" id="KW-0411">Iron-sulfur</keyword>
<dbReference type="GO" id="GO:0022900">
    <property type="term" value="P:electron transport chain"/>
    <property type="evidence" value="ECO:0007669"/>
    <property type="project" value="UniProtKB-UniRule"/>
</dbReference>
<dbReference type="EC" id="7.-.-.-" evidence="8"/>
<keyword evidence="5 8" id="KW-0249">Electron transport</keyword>
<keyword evidence="4 8" id="KW-0677">Repeat</keyword>
<keyword evidence="6 8" id="KW-0408">Iron</keyword>
<dbReference type="Pfam" id="PF01512">
    <property type="entry name" value="Complex1_51K"/>
    <property type="match status" value="1"/>
</dbReference>
<dbReference type="InterPro" id="IPR011538">
    <property type="entry name" value="Nuo51_FMN-bd"/>
</dbReference>
<keyword evidence="8" id="KW-1003">Cell membrane</keyword>
<feature type="binding site" evidence="8">
    <location>
        <position position="417"/>
    </location>
    <ligand>
        <name>[4Fe-4S] cluster</name>
        <dbReference type="ChEBI" id="CHEBI:49883"/>
        <label>2</label>
    </ligand>
</feature>
<keyword evidence="2 8" id="KW-0004">4Fe-4S</keyword>
<dbReference type="PANTHER" id="PTHR43034">
    <property type="entry name" value="ION-TRANSLOCATING OXIDOREDUCTASE COMPLEX SUBUNIT C"/>
    <property type="match status" value="1"/>
</dbReference>
<keyword evidence="8" id="KW-0472">Membrane</keyword>
<evidence type="ECO:0000259" key="9">
    <source>
        <dbReference type="PROSITE" id="PS51379"/>
    </source>
</evidence>
<keyword evidence="8" id="KW-1278">Translocase</keyword>
<evidence type="ECO:0000313" key="10">
    <source>
        <dbReference type="EMBL" id="OGK00448.1"/>
    </source>
</evidence>
<dbReference type="InterPro" id="IPR037225">
    <property type="entry name" value="Nuo51_FMN-bd_sf"/>
</dbReference>
<dbReference type="EMBL" id="MFYX01000146">
    <property type="protein sequence ID" value="OGK00448.1"/>
    <property type="molecule type" value="Genomic_DNA"/>
</dbReference>
<evidence type="ECO:0000256" key="2">
    <source>
        <dbReference type="ARBA" id="ARBA00022485"/>
    </source>
</evidence>
<feature type="binding site" evidence="8">
    <location>
        <position position="375"/>
    </location>
    <ligand>
        <name>[4Fe-4S] cluster</name>
        <dbReference type="ChEBI" id="CHEBI:49883"/>
        <label>1</label>
    </ligand>
</feature>
<evidence type="ECO:0000256" key="4">
    <source>
        <dbReference type="ARBA" id="ARBA00022737"/>
    </source>
</evidence>
<feature type="domain" description="4Fe-4S ferredoxin-type" evidence="9">
    <location>
        <begin position="363"/>
        <end position="385"/>
    </location>
</feature>
<feature type="binding site" evidence="8">
    <location>
        <position position="421"/>
    </location>
    <ligand>
        <name>[4Fe-4S] cluster</name>
        <dbReference type="ChEBI" id="CHEBI:49883"/>
        <label>1</label>
    </ligand>
</feature>
<evidence type="ECO:0000313" key="11">
    <source>
        <dbReference type="Proteomes" id="UP000179243"/>
    </source>
</evidence>
<dbReference type="InterPro" id="IPR026902">
    <property type="entry name" value="RnfC_N"/>
</dbReference>
<dbReference type="SUPFAM" id="SSF46548">
    <property type="entry name" value="alpha-helical ferredoxin"/>
    <property type="match status" value="1"/>
</dbReference>
<proteinExistence type="inferred from homology"/>